<dbReference type="Pfam" id="PF01593">
    <property type="entry name" value="Amino_oxidase"/>
    <property type="match status" value="1"/>
</dbReference>
<dbReference type="PANTHER" id="PTHR46313:SF3">
    <property type="entry name" value="PROLYCOPENE ISOMERASE, CHLOROPLASTIC"/>
    <property type="match status" value="1"/>
</dbReference>
<comment type="caution">
    <text evidence="2">The sequence shown here is derived from an EMBL/GenBank/DDBJ whole genome shotgun (WGS) entry which is preliminary data.</text>
</comment>
<dbReference type="PRINTS" id="PR00419">
    <property type="entry name" value="ADXRDTASE"/>
</dbReference>
<feature type="domain" description="Amine oxidase" evidence="1">
    <location>
        <begin position="12"/>
        <end position="488"/>
    </location>
</feature>
<sequence>MSKRVMVVGAGIAGLTAASMLAKVGYQVTVLEASSELGGCASKFQRHPFLYPAGATLGMGLEPNGIHERVFRFLQKPFPVEPLEVVMEMIHPAHTFTFYRDRVRHVEQMKALFPEEAKRIEAFYQEIFETAGIVRTLMQRLPILPPTTIREWSYLMASIRPIHVKLLPNFNRTLHDVLKKHSLHTLRPFVHMLDGLLIDSMQTGSRDVSYLLAAVALDIYHEGAFYVPGGLYRLADRMGESIVENEGMIKKRRTVEKVTASGNQWIVYDHRGQSYEADFVILNSAIQQLPQLLEPKLVQQLKKPLKQHVNEPTWVTLTLYITVHAQKLGEPLPLFRQISTSSDGNMAEGEHFFMSASELGDHRRAPDNYQTITISTHSNPAHWATKEQYDHYRAALAEKMLTAVEKVVPSFRESIESMEYGAPKAWENYTKRPNGYVGGFPQTVAHALFRSISHRSGLNNLYLCGDHIFPGGGTIGAAASGIHVARSISKNRLI</sequence>
<dbReference type="InterPro" id="IPR002937">
    <property type="entry name" value="Amino_oxidase"/>
</dbReference>
<gene>
    <name evidence="2" type="ORF">SD77_3830</name>
</gene>
<evidence type="ECO:0000313" key="3">
    <source>
        <dbReference type="Proteomes" id="UP000031982"/>
    </source>
</evidence>
<evidence type="ECO:0000259" key="1">
    <source>
        <dbReference type="Pfam" id="PF01593"/>
    </source>
</evidence>
<dbReference type="Gene3D" id="3.50.50.60">
    <property type="entry name" value="FAD/NAD(P)-binding domain"/>
    <property type="match status" value="2"/>
</dbReference>
<dbReference type="InterPro" id="IPR036188">
    <property type="entry name" value="FAD/NAD-bd_sf"/>
</dbReference>
<reference evidence="2 3" key="1">
    <citation type="submission" date="2015-01" db="EMBL/GenBank/DDBJ databases">
        <title>Genome Assembly of Bacillus badius MTCC 1458.</title>
        <authorList>
            <person name="Verma A."/>
            <person name="Khatri I."/>
            <person name="Mual P."/>
            <person name="Subramanian S."/>
            <person name="Krishnamurthi S."/>
        </authorList>
    </citation>
    <scope>NUCLEOTIDE SEQUENCE [LARGE SCALE GENOMIC DNA]</scope>
    <source>
        <strain evidence="2 3">MTCC 1458</strain>
    </source>
</reference>
<organism evidence="2 3">
    <name type="scientific">Bacillus badius</name>
    <dbReference type="NCBI Taxonomy" id="1455"/>
    <lineage>
        <taxon>Bacteria</taxon>
        <taxon>Bacillati</taxon>
        <taxon>Bacillota</taxon>
        <taxon>Bacilli</taxon>
        <taxon>Bacillales</taxon>
        <taxon>Bacillaceae</taxon>
        <taxon>Pseudobacillus</taxon>
    </lineage>
</organism>
<evidence type="ECO:0000313" key="2">
    <source>
        <dbReference type="EMBL" id="KIL79029.1"/>
    </source>
</evidence>
<dbReference type="PANTHER" id="PTHR46313">
    <property type="match status" value="1"/>
</dbReference>
<dbReference type="Proteomes" id="UP000031982">
    <property type="component" value="Unassembled WGS sequence"/>
</dbReference>
<proteinExistence type="predicted"/>
<accession>A0ABR5AWK0</accession>
<protein>
    <submittedName>
        <fullName evidence="2">Neurosporene desaturase</fullName>
    </submittedName>
</protein>
<dbReference type="Gene3D" id="3.90.660.10">
    <property type="match status" value="1"/>
</dbReference>
<dbReference type="InterPro" id="IPR045892">
    <property type="entry name" value="CrtISO-like"/>
</dbReference>
<dbReference type="SUPFAM" id="SSF51905">
    <property type="entry name" value="FAD/NAD(P)-binding domain"/>
    <property type="match status" value="1"/>
</dbReference>
<name>A0ABR5AWK0_BACBA</name>
<keyword evidence="3" id="KW-1185">Reference proteome</keyword>
<dbReference type="EMBL" id="JXLP01000005">
    <property type="protein sequence ID" value="KIL79029.1"/>
    <property type="molecule type" value="Genomic_DNA"/>
</dbReference>